<dbReference type="InterPro" id="IPR038726">
    <property type="entry name" value="PDDEXK_AddAB-type"/>
</dbReference>
<gene>
    <name evidence="2" type="ORF">MNBD_DELTA02-23</name>
</gene>
<dbReference type="InterPro" id="IPR027417">
    <property type="entry name" value="P-loop_NTPase"/>
</dbReference>
<organism evidence="2">
    <name type="scientific">hydrothermal vent metagenome</name>
    <dbReference type="NCBI Taxonomy" id="652676"/>
    <lineage>
        <taxon>unclassified sequences</taxon>
        <taxon>metagenomes</taxon>
        <taxon>ecological metagenomes</taxon>
    </lineage>
</organism>
<dbReference type="InterPro" id="IPR011604">
    <property type="entry name" value="PDDEXK-like_dom_sf"/>
</dbReference>
<feature type="domain" description="PD-(D/E)XK endonuclease-like" evidence="1">
    <location>
        <begin position="659"/>
        <end position="928"/>
    </location>
</feature>
<reference evidence="2" key="1">
    <citation type="submission" date="2018-06" db="EMBL/GenBank/DDBJ databases">
        <authorList>
            <person name="Zhirakovskaya E."/>
        </authorList>
    </citation>
    <scope>NUCLEOTIDE SEQUENCE</scope>
</reference>
<dbReference type="NCBIfam" id="TIGR03623">
    <property type="entry name" value="probable DNA repair protein"/>
    <property type="match status" value="1"/>
</dbReference>
<dbReference type="AlphaFoldDB" id="A0A3B0V2G1"/>
<protein>
    <recommendedName>
        <fullName evidence="1">PD-(D/E)XK endonuclease-like domain-containing protein</fullName>
    </recommendedName>
</protein>
<dbReference type="Pfam" id="PF12705">
    <property type="entry name" value="PDDEXK_1"/>
    <property type="match status" value="1"/>
</dbReference>
<dbReference type="Gene3D" id="3.90.320.10">
    <property type="match status" value="1"/>
</dbReference>
<dbReference type="EMBL" id="UOEZ01000060">
    <property type="protein sequence ID" value="VAW37705.1"/>
    <property type="molecule type" value="Genomic_DNA"/>
</dbReference>
<name>A0A3B0V2G1_9ZZZZ</name>
<sequence>MVSERLDRIIKAAEGGAAVVTVNKRLARYLSVRCEAAMAASGRAAWPTSVVMPLTAWLRGLMEDSWQEGRAALITEAGAASLWKKIIEEDKVIAGRKVLVGAGGWQAAASAYALMKEYCVKGLGDEIYLGAEALAFKRWSREYDKALKRLGFMDYSELPGAVSKAVESGRAVLPGRVVFAGFDELTPQRAAFIRALRQAGTEVEHWPSEPRSAPEEERFLLEKVKDRVELCVFGDIKEEVRAAARWIREVSASEKGGRVRLGVIVPELAGYRDIILREFRAELSPASALAWEDIQDVFNISLGSSLSEEPLVRGALDILAIGGWPEDIAKMGSALLSPLLRVNEEEGLALAALDAGFKRRKLLKVGLRDIRQELTAGGDEVLKAFAGRIGRWIEYLEGAGERALPVLWGERFSALLGGLGWQHGGESLSSREYQTLEAWRSLLAEFAALGDIVGPISRQDAVARLRAMAAEKVFQVEGVSDDCGAVAEGSGTVSDGLTAKEVSIEVLGMLEASGQDFDHIWLMGAHDGALPGPAAPNPFIPIELQRRFGMPRATPEKMLGFAALLLKRIFESARNFVVSYPLEIEGKVLALSPLLKGVGRAEEWPLSLTAATLSRAGRCSSSLKADTHAAFALEDMPLDGKIPLSKLEAAGLRGGTSVIKDQSECPFRAFARHRLGARTVELPEEGLDSAERGTIVHEALEFFWREAGNSARLRELKDRGELGAAVAAAAGRALKGYYAKRLPRRLIDMEGERVEALVAEWLEIELKRGPFTVVRTEFGEKVTVGGLSIAARPDRLDELEGGARVIIDYKTGACDKNGWLPDKLTEPQMLLYGIGSGFDAIAFASLKLPGTKFVGISKDDGMLPAVKSLNKETRWREKIEGVEDWDDLMERWREALTRVAEDFVAGSSGVSPSSPDACKYCELPVLCRIFEAGGLKLDGPEARR</sequence>
<accession>A0A3B0V2G1</accession>
<evidence type="ECO:0000313" key="2">
    <source>
        <dbReference type="EMBL" id="VAW37705.1"/>
    </source>
</evidence>
<evidence type="ECO:0000259" key="1">
    <source>
        <dbReference type="Pfam" id="PF12705"/>
    </source>
</evidence>
<dbReference type="SUPFAM" id="SSF52540">
    <property type="entry name" value="P-loop containing nucleoside triphosphate hydrolases"/>
    <property type="match status" value="1"/>
</dbReference>
<proteinExistence type="predicted"/>
<dbReference type="InterPro" id="IPR019925">
    <property type="entry name" value="DNA_repair_protein_predicted"/>
</dbReference>